<comment type="cofactor">
    <cofactor evidence="23">
        <name>Mg(2+)</name>
        <dbReference type="ChEBI" id="CHEBI:18420"/>
    </cofactor>
    <text evidence="23">Mn(2+), Zn(2+), Cd(2+) and Co(2+) support activity to lesser extents.</text>
</comment>
<evidence type="ECO:0000256" key="17">
    <source>
        <dbReference type="ARBA" id="ARBA00023136"/>
    </source>
</evidence>
<dbReference type="GO" id="GO:0006654">
    <property type="term" value="P:phosphatidic acid biosynthetic process"/>
    <property type="evidence" value="ECO:0007669"/>
    <property type="project" value="InterPro"/>
</dbReference>
<feature type="binding site" evidence="22">
    <location>
        <begin position="86"/>
        <end position="88"/>
    </location>
    <ligand>
        <name>ATP</name>
        <dbReference type="ChEBI" id="CHEBI:30616"/>
    </ligand>
</feature>
<dbReference type="GO" id="GO:0046872">
    <property type="term" value="F:metal ion binding"/>
    <property type="evidence" value="ECO:0007669"/>
    <property type="project" value="UniProtKB-KW"/>
</dbReference>
<keyword evidence="7 24" id="KW-0997">Cell inner membrane</keyword>
<keyword evidence="5" id="KW-1003">Cell membrane</keyword>
<keyword evidence="13 22" id="KW-0067">ATP-binding</keyword>
<evidence type="ECO:0000256" key="19">
    <source>
        <dbReference type="ARBA" id="ARBA00023264"/>
    </source>
</evidence>
<evidence type="ECO:0000256" key="7">
    <source>
        <dbReference type="ARBA" id="ARBA00022519"/>
    </source>
</evidence>
<protein>
    <recommendedName>
        <fullName evidence="4 24">Diacylglycerol kinase</fullName>
        <ecNumber evidence="3 24">2.7.1.107</ecNumber>
    </recommendedName>
</protein>
<keyword evidence="15 24" id="KW-1133">Transmembrane helix</keyword>
<comment type="similarity">
    <text evidence="2 24">Belongs to the bacterial diacylglycerol kinase family.</text>
</comment>
<feature type="binding site" evidence="21">
    <location>
        <position position="70"/>
    </location>
    <ligand>
        <name>substrate</name>
    </ligand>
</feature>
<feature type="binding site" evidence="22">
    <location>
        <position position="29"/>
    </location>
    <ligand>
        <name>ATP</name>
        <dbReference type="ChEBI" id="CHEBI:30616"/>
    </ligand>
</feature>
<dbReference type="PANTHER" id="PTHR34299">
    <property type="entry name" value="DIACYLGLYCEROL KINASE"/>
    <property type="match status" value="1"/>
</dbReference>
<keyword evidence="16 24" id="KW-0443">Lipid metabolism</keyword>
<keyword evidence="12 24" id="KW-0418">Kinase</keyword>
<keyword evidence="10 23" id="KW-0479">Metal-binding</keyword>
<dbReference type="Gene3D" id="1.10.287.3610">
    <property type="match status" value="1"/>
</dbReference>
<evidence type="ECO:0000256" key="24">
    <source>
        <dbReference type="RuleBase" id="RU363065"/>
    </source>
</evidence>
<feature type="binding site" evidence="23">
    <location>
        <position position="77"/>
    </location>
    <ligand>
        <name>a divalent metal cation</name>
        <dbReference type="ChEBI" id="CHEBI:60240"/>
    </ligand>
</feature>
<organism evidence="25 26">
    <name type="scientific">Photorhabdus aegyptia</name>
    <dbReference type="NCBI Taxonomy" id="2805098"/>
    <lineage>
        <taxon>Bacteria</taxon>
        <taxon>Pseudomonadati</taxon>
        <taxon>Pseudomonadota</taxon>
        <taxon>Gammaproteobacteria</taxon>
        <taxon>Enterobacterales</taxon>
        <taxon>Morganellaceae</taxon>
        <taxon>Photorhabdus</taxon>
    </lineage>
</organism>
<feature type="binding site" evidence="22">
    <location>
        <begin position="95"/>
        <end position="96"/>
    </location>
    <ligand>
        <name>ATP</name>
        <dbReference type="ChEBI" id="CHEBI:30616"/>
    </ligand>
</feature>
<evidence type="ECO:0000313" key="25">
    <source>
        <dbReference type="EMBL" id="EYU15604.1"/>
    </source>
</evidence>
<keyword evidence="9 24" id="KW-0812">Transmembrane</keyword>
<keyword evidence="19 24" id="KW-1208">Phospholipid metabolism</keyword>
<feature type="binding site" evidence="22">
    <location>
        <position position="17"/>
    </location>
    <ligand>
        <name>ATP</name>
        <dbReference type="ChEBI" id="CHEBI:30616"/>
    </ligand>
</feature>
<dbReference type="AlphaFoldDB" id="A0A022PJB3"/>
<evidence type="ECO:0000256" key="12">
    <source>
        <dbReference type="ARBA" id="ARBA00022777"/>
    </source>
</evidence>
<feature type="transmembrane region" description="Helical" evidence="24">
    <location>
        <begin position="30"/>
        <end position="51"/>
    </location>
</feature>
<feature type="transmembrane region" description="Helical" evidence="24">
    <location>
        <begin position="101"/>
        <end position="121"/>
    </location>
</feature>
<evidence type="ECO:0000256" key="8">
    <source>
        <dbReference type="ARBA" id="ARBA00022679"/>
    </source>
</evidence>
<dbReference type="InterPro" id="IPR036945">
    <property type="entry name" value="DAGK_sf"/>
</dbReference>
<evidence type="ECO:0000256" key="1">
    <source>
        <dbReference type="ARBA" id="ARBA00004429"/>
    </source>
</evidence>
<dbReference type="InterPro" id="IPR000829">
    <property type="entry name" value="DAGK"/>
</dbReference>
<comment type="caution">
    <text evidence="24">Lacks conserved residue(s) required for the propagation of feature annotation.</text>
</comment>
<evidence type="ECO:0000256" key="3">
    <source>
        <dbReference type="ARBA" id="ARBA00012133"/>
    </source>
</evidence>
<feature type="binding site" evidence="22">
    <location>
        <position position="77"/>
    </location>
    <ligand>
        <name>ATP</name>
        <dbReference type="ChEBI" id="CHEBI:30616"/>
    </ligand>
</feature>
<feature type="binding site" evidence="21">
    <location>
        <position position="10"/>
    </location>
    <ligand>
        <name>substrate</name>
    </ligand>
</feature>
<dbReference type="EC" id="2.7.1.107" evidence="3 24"/>
<feature type="active site" description="Proton acceptor" evidence="20">
    <location>
        <position position="70"/>
    </location>
</feature>
<accession>A0A022PJB3</accession>
<dbReference type="RefSeq" id="WP_036778117.1">
    <property type="nucleotide sequence ID" value="NZ_CAWLTM010000093.1"/>
</dbReference>
<keyword evidence="14 23" id="KW-0460">Magnesium</keyword>
<name>A0A022PJB3_9GAMM</name>
<evidence type="ECO:0000256" key="6">
    <source>
        <dbReference type="ARBA" id="ARBA00022516"/>
    </source>
</evidence>
<evidence type="ECO:0000256" key="18">
    <source>
        <dbReference type="ARBA" id="ARBA00023209"/>
    </source>
</evidence>
<keyword evidence="6" id="KW-0444">Lipid biosynthesis</keyword>
<reference evidence="25 26" key="1">
    <citation type="submission" date="2014-03" db="EMBL/GenBank/DDBJ databases">
        <title>Draft Genome of Photorhabdus luminescens BA1, an Egyptian Isolate.</title>
        <authorList>
            <person name="Ghazal S."/>
            <person name="Hurst S.G.IV."/>
            <person name="Morris K."/>
            <person name="Thomas K."/>
            <person name="Tisa L.S."/>
        </authorList>
    </citation>
    <scope>NUCLEOTIDE SEQUENCE [LARGE SCALE GENOMIC DNA]</scope>
    <source>
        <strain evidence="25 26">BA1</strain>
    </source>
</reference>
<dbReference type="CDD" id="cd14264">
    <property type="entry name" value="DAGK_IM"/>
    <property type="match status" value="1"/>
</dbReference>
<comment type="catalytic activity">
    <reaction evidence="24">
        <text>a 1,2-diacyl-sn-glycerol + ATP = a 1,2-diacyl-sn-glycero-3-phosphate + ADP + H(+)</text>
        <dbReference type="Rhea" id="RHEA:10272"/>
        <dbReference type="ChEBI" id="CHEBI:15378"/>
        <dbReference type="ChEBI" id="CHEBI:17815"/>
        <dbReference type="ChEBI" id="CHEBI:30616"/>
        <dbReference type="ChEBI" id="CHEBI:58608"/>
        <dbReference type="ChEBI" id="CHEBI:456216"/>
        <dbReference type="EC" id="2.7.1.107"/>
    </reaction>
</comment>
<evidence type="ECO:0000256" key="9">
    <source>
        <dbReference type="ARBA" id="ARBA00022692"/>
    </source>
</evidence>
<keyword evidence="8 24" id="KW-0808">Transferase</keyword>
<evidence type="ECO:0000256" key="15">
    <source>
        <dbReference type="ARBA" id="ARBA00022989"/>
    </source>
</evidence>
<dbReference type="GO" id="GO:0005886">
    <property type="term" value="C:plasma membrane"/>
    <property type="evidence" value="ECO:0007669"/>
    <property type="project" value="UniProtKB-SubCell"/>
</dbReference>
<feature type="binding site" evidence="21">
    <location>
        <begin position="113"/>
        <end position="118"/>
    </location>
    <ligand>
        <name>substrate</name>
    </ligand>
</feature>
<dbReference type="EMBL" id="JFGV01000022">
    <property type="protein sequence ID" value="EYU15604.1"/>
    <property type="molecule type" value="Genomic_DNA"/>
</dbReference>
<feature type="binding site" evidence="21">
    <location>
        <position position="99"/>
    </location>
    <ligand>
        <name>substrate</name>
    </ligand>
</feature>
<dbReference type="PANTHER" id="PTHR34299:SF1">
    <property type="entry name" value="DIACYLGLYCEROL KINASE"/>
    <property type="match status" value="1"/>
</dbReference>
<evidence type="ECO:0000256" key="16">
    <source>
        <dbReference type="ARBA" id="ARBA00023098"/>
    </source>
</evidence>
<evidence type="ECO:0000256" key="5">
    <source>
        <dbReference type="ARBA" id="ARBA00022475"/>
    </source>
</evidence>
<dbReference type="GO" id="GO:0005524">
    <property type="term" value="F:ATP binding"/>
    <property type="evidence" value="ECO:0007669"/>
    <property type="project" value="UniProtKB-KW"/>
</dbReference>
<dbReference type="PATRIC" id="fig|1393736.3.peg.1886"/>
<evidence type="ECO:0000256" key="22">
    <source>
        <dbReference type="PIRSR" id="PIRSR600829-3"/>
    </source>
</evidence>
<gene>
    <name evidence="25" type="ORF">BA1DRAFT_01861</name>
</gene>
<feature type="binding site" evidence="21">
    <location>
        <position position="56"/>
    </location>
    <ligand>
        <name>substrate</name>
    </ligand>
</feature>
<feature type="binding site" evidence="23">
    <location>
        <position position="29"/>
    </location>
    <ligand>
        <name>a divalent metal cation</name>
        <dbReference type="ChEBI" id="CHEBI:60240"/>
    </ligand>
</feature>
<feature type="binding site" evidence="21">
    <location>
        <begin position="23"/>
        <end position="26"/>
    </location>
    <ligand>
        <name>substrate</name>
    </ligand>
</feature>
<comment type="subcellular location">
    <subcellularLocation>
        <location evidence="1 24">Cell inner membrane</location>
        <topology evidence="1 24">Multi-pass membrane protein</topology>
    </subcellularLocation>
</comment>
<dbReference type="InterPro" id="IPR033718">
    <property type="entry name" value="DAGK_prok"/>
</dbReference>
<keyword evidence="11 22" id="KW-0547">Nucleotide-binding</keyword>
<sequence>MANQSKGLTRIIKAIVYSVKGIRATWKNEAAFRQEIVLAILAMMVAFYLDIGAIERILLIGSVMLVLIMETLNSAIEAVVDRIGSEFHELSGRAKDMGSAAVFLTMILSLIVWGTILWRYFMA</sequence>
<evidence type="ECO:0000256" key="2">
    <source>
        <dbReference type="ARBA" id="ARBA00005967"/>
    </source>
</evidence>
<evidence type="ECO:0000256" key="4">
    <source>
        <dbReference type="ARBA" id="ARBA00017575"/>
    </source>
</evidence>
<evidence type="ECO:0000313" key="26">
    <source>
        <dbReference type="Proteomes" id="UP000023464"/>
    </source>
</evidence>
<proteinExistence type="inferred from homology"/>
<evidence type="ECO:0000256" key="23">
    <source>
        <dbReference type="PIRSR" id="PIRSR600829-4"/>
    </source>
</evidence>
<keyword evidence="17 24" id="KW-0472">Membrane</keyword>
<comment type="caution">
    <text evidence="25">The sequence shown here is derived from an EMBL/GenBank/DDBJ whole genome shotgun (WGS) entry which is preliminary data.</text>
</comment>
<evidence type="ECO:0000256" key="10">
    <source>
        <dbReference type="ARBA" id="ARBA00022723"/>
    </source>
</evidence>
<evidence type="ECO:0000256" key="20">
    <source>
        <dbReference type="PIRSR" id="PIRSR600829-1"/>
    </source>
</evidence>
<evidence type="ECO:0000256" key="11">
    <source>
        <dbReference type="ARBA" id="ARBA00022741"/>
    </source>
</evidence>
<dbReference type="PROSITE" id="PS01069">
    <property type="entry name" value="DAGK_PROKAR"/>
    <property type="match status" value="1"/>
</dbReference>
<comment type="function">
    <text evidence="24">Catalyzes the ATP-dependent phosphorylation of sn-l,2-diacylglycerol (DAG) to phosphatidic acid. Involved in the recycling of diacylglycerol produced as a by-product during membrane-derived oligosaccharide (MDO) biosynthesis.</text>
</comment>
<evidence type="ECO:0000256" key="13">
    <source>
        <dbReference type="ARBA" id="ARBA00022840"/>
    </source>
</evidence>
<evidence type="ECO:0000256" key="14">
    <source>
        <dbReference type="ARBA" id="ARBA00022842"/>
    </source>
</evidence>
<dbReference type="Pfam" id="PF01219">
    <property type="entry name" value="DAGK_prokar"/>
    <property type="match status" value="1"/>
</dbReference>
<keyword evidence="18" id="KW-0594">Phospholipid biosynthesis</keyword>
<dbReference type="GO" id="GO:0004143">
    <property type="term" value="F:ATP-dependent diacylglycerol kinase activity"/>
    <property type="evidence" value="ECO:0007669"/>
    <property type="project" value="UniProtKB-EC"/>
</dbReference>
<evidence type="ECO:0000256" key="21">
    <source>
        <dbReference type="PIRSR" id="PIRSR600829-2"/>
    </source>
</evidence>
<keyword evidence="26" id="KW-1185">Reference proteome</keyword>
<dbReference type="Proteomes" id="UP000023464">
    <property type="component" value="Unassembled WGS sequence"/>
</dbReference>
<feature type="binding site" evidence="21">
    <location>
        <begin position="31"/>
        <end position="35"/>
    </location>
    <ligand>
        <name>substrate</name>
    </ligand>
</feature>
<feature type="binding site" evidence="22">
    <location>
        <position position="10"/>
    </location>
    <ligand>
        <name>ATP</name>
        <dbReference type="ChEBI" id="CHEBI:30616"/>
    </ligand>
</feature>